<dbReference type="PANTHER" id="PTHR22600">
    <property type="entry name" value="BETA-HEXOSAMINIDASE"/>
    <property type="match status" value="1"/>
</dbReference>
<comment type="similarity">
    <text evidence="2">Belongs to the glycosyl hydrolase 20 family.</text>
</comment>
<name>A0A851GMF2_9BACT</name>
<evidence type="ECO:0000313" key="11">
    <source>
        <dbReference type="Proteomes" id="UP000557872"/>
    </source>
</evidence>
<dbReference type="Gene3D" id="3.30.379.10">
    <property type="entry name" value="Chitobiase/beta-hexosaminidase domain 2-like"/>
    <property type="match status" value="1"/>
</dbReference>
<dbReference type="InterPro" id="IPR017853">
    <property type="entry name" value="GH"/>
</dbReference>
<dbReference type="GO" id="GO:0004563">
    <property type="term" value="F:beta-N-acetylhexosaminidase activity"/>
    <property type="evidence" value="ECO:0007669"/>
    <property type="project" value="UniProtKB-EC"/>
</dbReference>
<organism evidence="10 11">
    <name type="scientific">Oceaniferula marina</name>
    <dbReference type="NCBI Taxonomy" id="2748318"/>
    <lineage>
        <taxon>Bacteria</taxon>
        <taxon>Pseudomonadati</taxon>
        <taxon>Verrucomicrobiota</taxon>
        <taxon>Verrucomicrobiia</taxon>
        <taxon>Verrucomicrobiales</taxon>
        <taxon>Verrucomicrobiaceae</taxon>
        <taxon>Oceaniferula</taxon>
    </lineage>
</organism>
<comment type="caution">
    <text evidence="10">The sequence shown here is derived from an EMBL/GenBank/DDBJ whole genome shotgun (WGS) entry which is preliminary data.</text>
</comment>
<dbReference type="Pfam" id="PF02838">
    <property type="entry name" value="Glyco_hydro_20b"/>
    <property type="match status" value="1"/>
</dbReference>
<dbReference type="InterPro" id="IPR025705">
    <property type="entry name" value="Beta_hexosaminidase_sua/sub"/>
</dbReference>
<evidence type="ECO:0000256" key="7">
    <source>
        <dbReference type="SAM" id="SignalP"/>
    </source>
</evidence>
<dbReference type="InterPro" id="IPR029018">
    <property type="entry name" value="Hex-like_dom2"/>
</dbReference>
<reference evidence="10 11" key="1">
    <citation type="submission" date="2020-07" db="EMBL/GenBank/DDBJ databases">
        <title>Roseicoccus Jingziensis gen. nov., sp. nov., isolated from coastal seawater.</title>
        <authorList>
            <person name="Feng X."/>
        </authorList>
    </citation>
    <scope>NUCLEOTIDE SEQUENCE [LARGE SCALE GENOMIC DNA]</scope>
    <source>
        <strain evidence="10 11">N1E253</strain>
    </source>
</reference>
<proteinExistence type="inferred from homology"/>
<keyword evidence="7" id="KW-0732">Signal</keyword>
<keyword evidence="5" id="KW-0326">Glycosidase</keyword>
<dbReference type="GO" id="GO:0030203">
    <property type="term" value="P:glycosaminoglycan metabolic process"/>
    <property type="evidence" value="ECO:0007669"/>
    <property type="project" value="TreeGrafter"/>
</dbReference>
<protein>
    <recommendedName>
        <fullName evidence="3">beta-N-acetylhexosaminidase</fullName>
        <ecNumber evidence="3">3.2.1.52</ecNumber>
    </recommendedName>
</protein>
<feature type="domain" description="Glycoside hydrolase family 20 catalytic" evidence="8">
    <location>
        <begin position="151"/>
        <end position="482"/>
    </location>
</feature>
<dbReference type="InterPro" id="IPR015882">
    <property type="entry name" value="HEX_bac_N"/>
</dbReference>
<evidence type="ECO:0000256" key="4">
    <source>
        <dbReference type="ARBA" id="ARBA00022801"/>
    </source>
</evidence>
<accession>A0A851GMF2</accession>
<evidence type="ECO:0000256" key="2">
    <source>
        <dbReference type="ARBA" id="ARBA00006285"/>
    </source>
</evidence>
<evidence type="ECO:0000256" key="6">
    <source>
        <dbReference type="PIRSR" id="PIRSR625705-1"/>
    </source>
</evidence>
<evidence type="ECO:0000259" key="8">
    <source>
        <dbReference type="Pfam" id="PF00728"/>
    </source>
</evidence>
<feature type="active site" description="Proton donor" evidence="6">
    <location>
        <position position="310"/>
    </location>
</feature>
<dbReference type="PANTHER" id="PTHR22600:SF57">
    <property type="entry name" value="BETA-N-ACETYLHEXOSAMINIDASE"/>
    <property type="match status" value="1"/>
</dbReference>
<dbReference type="EMBL" id="JACBAZ010000007">
    <property type="protein sequence ID" value="NWK57021.1"/>
    <property type="molecule type" value="Genomic_DNA"/>
</dbReference>
<dbReference type="GO" id="GO:0016020">
    <property type="term" value="C:membrane"/>
    <property type="evidence" value="ECO:0007669"/>
    <property type="project" value="TreeGrafter"/>
</dbReference>
<dbReference type="PRINTS" id="PR00738">
    <property type="entry name" value="GLHYDRLASE20"/>
</dbReference>
<dbReference type="InterPro" id="IPR015883">
    <property type="entry name" value="Glyco_hydro_20_cat"/>
</dbReference>
<evidence type="ECO:0000259" key="9">
    <source>
        <dbReference type="Pfam" id="PF02838"/>
    </source>
</evidence>
<dbReference type="PIRSF" id="PIRSF001093">
    <property type="entry name" value="B-hxosamndse_ab_euk"/>
    <property type="match status" value="1"/>
</dbReference>
<dbReference type="CDD" id="cd06563">
    <property type="entry name" value="GH20_chitobiase-like"/>
    <property type="match status" value="1"/>
</dbReference>
<dbReference type="EC" id="3.2.1.52" evidence="3"/>
<feature type="chain" id="PRO_5032910526" description="beta-N-acetylhexosaminidase" evidence="7">
    <location>
        <begin position="18"/>
        <end position="521"/>
    </location>
</feature>
<evidence type="ECO:0000313" key="10">
    <source>
        <dbReference type="EMBL" id="NWK57021.1"/>
    </source>
</evidence>
<dbReference type="Pfam" id="PF00728">
    <property type="entry name" value="Glyco_hydro_20"/>
    <property type="match status" value="1"/>
</dbReference>
<dbReference type="AlphaFoldDB" id="A0A851GMF2"/>
<comment type="catalytic activity">
    <reaction evidence="1">
        <text>Hydrolysis of terminal non-reducing N-acetyl-D-hexosamine residues in N-acetyl-beta-D-hexosaminides.</text>
        <dbReference type="EC" id="3.2.1.52"/>
    </reaction>
</comment>
<keyword evidence="11" id="KW-1185">Reference proteome</keyword>
<evidence type="ECO:0000256" key="5">
    <source>
        <dbReference type="ARBA" id="ARBA00023295"/>
    </source>
</evidence>
<dbReference type="Gene3D" id="3.20.20.80">
    <property type="entry name" value="Glycosidases"/>
    <property type="match status" value="1"/>
</dbReference>
<dbReference type="Proteomes" id="UP000557872">
    <property type="component" value="Unassembled WGS sequence"/>
</dbReference>
<dbReference type="RefSeq" id="WP_178933851.1">
    <property type="nucleotide sequence ID" value="NZ_JACBAZ010000007.1"/>
</dbReference>
<dbReference type="GO" id="GO:0005975">
    <property type="term" value="P:carbohydrate metabolic process"/>
    <property type="evidence" value="ECO:0007669"/>
    <property type="project" value="InterPro"/>
</dbReference>
<evidence type="ECO:0000256" key="3">
    <source>
        <dbReference type="ARBA" id="ARBA00012663"/>
    </source>
</evidence>
<gene>
    <name evidence="10" type="ORF">HW115_15465</name>
</gene>
<feature type="signal peptide" evidence="7">
    <location>
        <begin position="1"/>
        <end position="17"/>
    </location>
</feature>
<sequence>MRLLVCASLLSVGVLSAANPIIPQPVSYQEKPGACSIQAGAFVYAPQAELPSYLKSLNEATGLKLRMAPADAACAIQFLSGEMRGSQAKGQTMPDGAYHMRVLPKVVNIYADSRSGHFYGLQSLLQILRAGEKNKGQISVPCAEIDDAPRFAWRGFMLDESRHFSGEDAVKCLLDTMAYYKMNRFHWHLTDSPGWRIEIKKYPKLTSVGGIGNQTDPKAPAAYYTQDQIRDIVAYAKARHINVIPEIDMPGHASAACRAYPEFSGGGSKKHPDFTFNPVDPATDAFLNDILKEVAGLFPDAGVIHFGGDEVHFGWDQWPELAGVKKLMKEEGLKLKDIETRFNLRFAKVINGLGFKTGGWDEIARTGMDPKQSVVFWWRHNKPKELSHALNTGYDVVLCPRRPCYFDFVQHASHKSGRRWGGFNPLSDTYGFPDALKLPVEPKGTILGIQACLWTETTITQERRDFMTFPRLLALAEAAWTPKESKDFAGFEKRLQPQLPELKARGIGYYDPFGNSPEVKK</sequence>
<dbReference type="SUPFAM" id="SSF51445">
    <property type="entry name" value="(Trans)glycosidases"/>
    <property type="match status" value="1"/>
</dbReference>
<dbReference type="SUPFAM" id="SSF55545">
    <property type="entry name" value="beta-N-acetylhexosaminidase-like domain"/>
    <property type="match status" value="1"/>
</dbReference>
<keyword evidence="4" id="KW-0378">Hydrolase</keyword>
<evidence type="ECO:0000256" key="1">
    <source>
        <dbReference type="ARBA" id="ARBA00001231"/>
    </source>
</evidence>
<feature type="domain" description="Beta-hexosaminidase bacterial type N-terminal" evidence="9">
    <location>
        <begin position="20"/>
        <end position="148"/>
    </location>
</feature>